<organism evidence="2 3">
    <name type="scientific">Peribacillus deserti</name>
    <dbReference type="NCBI Taxonomy" id="673318"/>
    <lineage>
        <taxon>Bacteria</taxon>
        <taxon>Bacillati</taxon>
        <taxon>Bacillota</taxon>
        <taxon>Bacilli</taxon>
        <taxon>Bacillales</taxon>
        <taxon>Bacillaceae</taxon>
        <taxon>Peribacillus</taxon>
    </lineage>
</organism>
<dbReference type="SUPFAM" id="SSF52317">
    <property type="entry name" value="Class I glutamine amidotransferase-like"/>
    <property type="match status" value="1"/>
</dbReference>
<dbReference type="FunFam" id="3.40.50.880:FF:000033">
    <property type="entry name" value="Glutamine amidotransferase class-I"/>
    <property type="match status" value="1"/>
</dbReference>
<dbReference type="Pfam" id="PF00117">
    <property type="entry name" value="GATase"/>
    <property type="match status" value="1"/>
</dbReference>
<comment type="caution">
    <text evidence="2">The sequence shown here is derived from an EMBL/GenBank/DDBJ whole genome shotgun (WGS) entry which is preliminary data.</text>
</comment>
<dbReference type="PROSITE" id="PS51273">
    <property type="entry name" value="GATASE_TYPE_1"/>
    <property type="match status" value="1"/>
</dbReference>
<accession>A0A2N5M534</accession>
<gene>
    <name evidence="2" type="ORF">CUU66_13235</name>
</gene>
<dbReference type="PANTHER" id="PTHR42695">
    <property type="entry name" value="GLUTAMINE AMIDOTRANSFERASE YLR126C-RELATED"/>
    <property type="match status" value="1"/>
</dbReference>
<dbReference type="Gene3D" id="3.40.50.880">
    <property type="match status" value="1"/>
</dbReference>
<dbReference type="OrthoDB" id="9807137at2"/>
<dbReference type="PANTHER" id="PTHR42695:SF5">
    <property type="entry name" value="GLUTAMINE AMIDOTRANSFERASE YLR126C-RELATED"/>
    <property type="match status" value="1"/>
</dbReference>
<reference evidence="2 3" key="1">
    <citation type="submission" date="2017-11" db="EMBL/GenBank/DDBJ databases">
        <title>Comparitive Functional Genomics of Dry Heat Resistant strains isolated from the Viking Spacecraft.</title>
        <authorList>
            <person name="Seuylemezian A."/>
            <person name="Cooper K."/>
            <person name="Vaishampayan P."/>
        </authorList>
    </citation>
    <scope>NUCLEOTIDE SEQUENCE [LARGE SCALE GENOMIC DNA]</scope>
    <source>
        <strain evidence="2 3">V1-29</strain>
    </source>
</reference>
<protein>
    <submittedName>
        <fullName evidence="2">Amidotransferase</fullName>
    </submittedName>
</protein>
<dbReference type="CDD" id="cd01741">
    <property type="entry name" value="GATase1_1"/>
    <property type="match status" value="1"/>
</dbReference>
<dbReference type="AlphaFoldDB" id="A0A2N5M534"/>
<dbReference type="InterPro" id="IPR017926">
    <property type="entry name" value="GATASE"/>
</dbReference>
<dbReference type="GO" id="GO:0005829">
    <property type="term" value="C:cytosol"/>
    <property type="evidence" value="ECO:0007669"/>
    <property type="project" value="TreeGrafter"/>
</dbReference>
<dbReference type="RefSeq" id="WP_101642927.1">
    <property type="nucleotide sequence ID" value="NZ_PGUY01000041.1"/>
</dbReference>
<keyword evidence="2" id="KW-0808">Transferase</keyword>
<evidence type="ECO:0000313" key="2">
    <source>
        <dbReference type="EMBL" id="PLT29383.1"/>
    </source>
</evidence>
<dbReference type="GO" id="GO:0016740">
    <property type="term" value="F:transferase activity"/>
    <property type="evidence" value="ECO:0007669"/>
    <property type="project" value="UniProtKB-KW"/>
</dbReference>
<dbReference type="InterPro" id="IPR044992">
    <property type="entry name" value="ChyE-like"/>
</dbReference>
<dbReference type="EMBL" id="PGUY01000041">
    <property type="protein sequence ID" value="PLT29383.1"/>
    <property type="molecule type" value="Genomic_DNA"/>
</dbReference>
<keyword evidence="3" id="KW-1185">Reference proteome</keyword>
<dbReference type="InterPro" id="IPR029062">
    <property type="entry name" value="Class_I_gatase-like"/>
</dbReference>
<proteinExistence type="predicted"/>
<name>A0A2N5M534_9BACI</name>
<feature type="domain" description="Glutamine amidotransferase" evidence="1">
    <location>
        <begin position="42"/>
        <end position="176"/>
    </location>
</feature>
<evidence type="ECO:0000313" key="3">
    <source>
        <dbReference type="Proteomes" id="UP000234748"/>
    </source>
</evidence>
<dbReference type="Proteomes" id="UP000234748">
    <property type="component" value="Unassembled WGS sequence"/>
</dbReference>
<sequence length="229" mass="25660">MKIHYIQNDELAALGHIEEWAAEKNYPLACTKMYENQALPDIESFDMLIILGGRMGAYEEAAFPWLAVEKEFMKKAIKGKKMVLGICLGAQLLAEVLGGRVYPHEHQEMGWWPIQVSARSTFFEGVPDQFPAFEHHGDTFDLPQDATLLASSTGCTNQAFSYGENVVGIQFHPEFSEDIICELAVNERPSSSGEYIQAPDSWTGRQDLLIGAKRVLFTLLNNMEANLSR</sequence>
<evidence type="ECO:0000259" key="1">
    <source>
        <dbReference type="Pfam" id="PF00117"/>
    </source>
</evidence>